<dbReference type="AlphaFoldDB" id="A0A2T0TRK9"/>
<evidence type="ECO:0000313" key="2">
    <source>
        <dbReference type="EMBL" id="PRY48352.1"/>
    </source>
</evidence>
<protein>
    <submittedName>
        <fullName evidence="2">Tetratricopeptide repeat protein</fullName>
    </submittedName>
</protein>
<keyword evidence="1" id="KW-0802">TPR repeat</keyword>
<comment type="caution">
    <text evidence="2">The sequence shown here is derived from an EMBL/GenBank/DDBJ whole genome shotgun (WGS) entry which is preliminary data.</text>
</comment>
<evidence type="ECO:0000313" key="3">
    <source>
        <dbReference type="Proteomes" id="UP000238034"/>
    </source>
</evidence>
<name>A0A2T0TRK9_9SPHI</name>
<accession>A0A2T0TRK9</accession>
<dbReference type="InterPro" id="IPR011990">
    <property type="entry name" value="TPR-like_helical_dom_sf"/>
</dbReference>
<dbReference type="Proteomes" id="UP000238034">
    <property type="component" value="Unassembled WGS sequence"/>
</dbReference>
<organism evidence="2 3">
    <name type="scientific">Arcticibacter pallidicorallinus</name>
    <dbReference type="NCBI Taxonomy" id="1259464"/>
    <lineage>
        <taxon>Bacteria</taxon>
        <taxon>Pseudomonadati</taxon>
        <taxon>Bacteroidota</taxon>
        <taxon>Sphingobacteriia</taxon>
        <taxon>Sphingobacteriales</taxon>
        <taxon>Sphingobacteriaceae</taxon>
        <taxon>Arcticibacter</taxon>
    </lineage>
</organism>
<dbReference type="Pfam" id="PF13181">
    <property type="entry name" value="TPR_8"/>
    <property type="match status" value="1"/>
</dbReference>
<proteinExistence type="predicted"/>
<dbReference type="RefSeq" id="WP_106295535.1">
    <property type="nucleotide sequence ID" value="NZ_PVTH01000015.1"/>
</dbReference>
<keyword evidence="3" id="KW-1185">Reference proteome</keyword>
<dbReference type="InterPro" id="IPR019734">
    <property type="entry name" value="TPR_rpt"/>
</dbReference>
<evidence type="ECO:0000256" key="1">
    <source>
        <dbReference type="PROSITE-ProRule" id="PRU00339"/>
    </source>
</evidence>
<dbReference type="EMBL" id="PVTH01000015">
    <property type="protein sequence ID" value="PRY48352.1"/>
    <property type="molecule type" value="Genomic_DNA"/>
</dbReference>
<feature type="repeat" description="TPR" evidence="1">
    <location>
        <begin position="251"/>
        <end position="284"/>
    </location>
</feature>
<dbReference type="PROSITE" id="PS50005">
    <property type="entry name" value="TPR"/>
    <property type="match status" value="1"/>
</dbReference>
<dbReference type="Gene3D" id="1.25.40.10">
    <property type="entry name" value="Tetratricopeptide repeat domain"/>
    <property type="match status" value="1"/>
</dbReference>
<sequence>MIYLVKNFYWIVILILLPLRTISQVNDNAELKKMHDEDQNARRVSKIDWTQLDSVDSLHRSRVYELINQGAILTRKDYYHSAMIFQHGKDSVAYGMAVKHMRKAIELDSTISKWLLAAAIDRELMSRNKPQIYGTQYVKRSLEGKWENWEMDTTKVTDEERRYYQVPTLSEQKELLRNWNLPTVAEYHRKSANIDETVSLIKIEKTKGKKSAYNVSESSINDFGYELMSSGKLADALKVFLANTELYPAGFNTWDSLGECLLKLDRKEEGLAAYRKSVSLSPGNKNAVKVLAEHQ</sequence>
<gene>
    <name evidence="2" type="ORF">B0I27_11553</name>
</gene>
<dbReference type="OrthoDB" id="9797709at2"/>
<reference evidence="2 3" key="1">
    <citation type="submission" date="2018-03" db="EMBL/GenBank/DDBJ databases">
        <title>Genomic Encyclopedia of Type Strains, Phase III (KMG-III): the genomes of soil and plant-associated and newly described type strains.</title>
        <authorList>
            <person name="Whitman W."/>
        </authorList>
    </citation>
    <scope>NUCLEOTIDE SEQUENCE [LARGE SCALE GENOMIC DNA]</scope>
    <source>
        <strain evidence="2 3">CGMCC 1.9313</strain>
    </source>
</reference>
<dbReference type="SUPFAM" id="SSF48452">
    <property type="entry name" value="TPR-like"/>
    <property type="match status" value="1"/>
</dbReference>